<protein>
    <submittedName>
        <fullName evidence="2">Uncharacterized protein</fullName>
    </submittedName>
</protein>
<reference evidence="3" key="1">
    <citation type="submission" date="2017-09" db="EMBL/GenBank/DDBJ databases">
        <authorList>
            <person name="Varghese N."/>
            <person name="Submissions S."/>
        </authorList>
    </citation>
    <scope>NUCLEOTIDE SEQUENCE [LARGE SCALE GENOMIC DNA]</scope>
    <source>
        <strain evidence="3">CGMCC 1.8913</strain>
    </source>
</reference>
<keyword evidence="1" id="KW-0472">Membrane</keyword>
<feature type="transmembrane region" description="Helical" evidence="1">
    <location>
        <begin position="71"/>
        <end position="91"/>
    </location>
</feature>
<accession>A0A285NPU9</accession>
<dbReference type="EMBL" id="OBEK01000002">
    <property type="protein sequence ID" value="SNZ11495.1"/>
    <property type="molecule type" value="Genomic_DNA"/>
</dbReference>
<proteinExistence type="predicted"/>
<dbReference type="Proteomes" id="UP000219356">
    <property type="component" value="Unassembled WGS sequence"/>
</dbReference>
<name>A0A285NPU9_9BACI</name>
<keyword evidence="1" id="KW-0812">Transmembrane</keyword>
<feature type="transmembrane region" description="Helical" evidence="1">
    <location>
        <begin position="98"/>
        <end position="125"/>
    </location>
</feature>
<sequence length="129" mass="14526">MVIFNLYSIIYVIIISNLFVERKLHMKYFELDRISLTSLIVFVAGYIMLFVLPIASAGAPLGELLFKSGTFLMVALGAVPVVGFFTSFFAYKTSIKVAFAVTHVVLFLVYCFFGFWLLLFSYAALANVY</sequence>
<evidence type="ECO:0000313" key="2">
    <source>
        <dbReference type="EMBL" id="SNZ11495.1"/>
    </source>
</evidence>
<feature type="transmembrane region" description="Helical" evidence="1">
    <location>
        <begin position="36"/>
        <end position="59"/>
    </location>
</feature>
<evidence type="ECO:0000256" key="1">
    <source>
        <dbReference type="SAM" id="Phobius"/>
    </source>
</evidence>
<gene>
    <name evidence="2" type="ORF">SAMN05421503_2063</name>
</gene>
<evidence type="ECO:0000313" key="3">
    <source>
        <dbReference type="Proteomes" id="UP000219356"/>
    </source>
</evidence>
<dbReference type="AlphaFoldDB" id="A0A285NPU9"/>
<feature type="transmembrane region" description="Helical" evidence="1">
    <location>
        <begin position="6"/>
        <end position="24"/>
    </location>
</feature>
<keyword evidence="3" id="KW-1185">Reference proteome</keyword>
<organism evidence="2 3">
    <name type="scientific">Terribacillus aidingensis</name>
    <dbReference type="NCBI Taxonomy" id="586416"/>
    <lineage>
        <taxon>Bacteria</taxon>
        <taxon>Bacillati</taxon>
        <taxon>Bacillota</taxon>
        <taxon>Bacilli</taxon>
        <taxon>Bacillales</taxon>
        <taxon>Bacillaceae</taxon>
        <taxon>Terribacillus</taxon>
    </lineage>
</organism>
<keyword evidence="1" id="KW-1133">Transmembrane helix</keyword>